<gene>
    <name evidence="4" type="ORF">RI543_000554</name>
</gene>
<proteinExistence type="predicted"/>
<dbReference type="GO" id="GO:0000049">
    <property type="term" value="F:tRNA binding"/>
    <property type="evidence" value="ECO:0007669"/>
    <property type="project" value="UniProtKB-KW"/>
</dbReference>
<dbReference type="PANTHER" id="PTHR17224">
    <property type="entry name" value="PEPTIDYL-TRNA HYDROLASE"/>
    <property type="match status" value="1"/>
</dbReference>
<dbReference type="Pfam" id="PF01195">
    <property type="entry name" value="Pept_tRNA_hydro"/>
    <property type="match status" value="1"/>
</dbReference>
<dbReference type="InterPro" id="IPR001328">
    <property type="entry name" value="Pept_tRNA_hydro"/>
</dbReference>
<keyword evidence="2" id="KW-0378">Hydrolase</keyword>
<dbReference type="InterPro" id="IPR036416">
    <property type="entry name" value="Pept_tRNA_hydro_sf"/>
</dbReference>
<evidence type="ECO:0000256" key="1">
    <source>
        <dbReference type="ARBA" id="ARBA00022555"/>
    </source>
</evidence>
<protein>
    <recommendedName>
        <fullName evidence="6">Peptidyl-tRNA hydrolase</fullName>
    </recommendedName>
</protein>
<name>A0AAN7WU27_9SACH</name>
<dbReference type="Gene3D" id="3.40.50.1470">
    <property type="entry name" value="Peptidyl-tRNA hydrolase"/>
    <property type="match status" value="1"/>
</dbReference>
<comment type="caution">
    <text evidence="4">The sequence shown here is derived from an EMBL/GenBank/DDBJ whole genome shotgun (WGS) entry which is preliminary data.</text>
</comment>
<organism evidence="4 5">
    <name type="scientific">Arxiozyma heterogenica</name>
    <dbReference type="NCBI Taxonomy" id="278026"/>
    <lineage>
        <taxon>Eukaryota</taxon>
        <taxon>Fungi</taxon>
        <taxon>Dikarya</taxon>
        <taxon>Ascomycota</taxon>
        <taxon>Saccharomycotina</taxon>
        <taxon>Saccharomycetes</taxon>
        <taxon>Saccharomycetales</taxon>
        <taxon>Saccharomycetaceae</taxon>
        <taxon>Arxiozyma</taxon>
    </lineage>
</organism>
<dbReference type="EMBL" id="JAWIZZ010000023">
    <property type="protein sequence ID" value="KAK5781903.1"/>
    <property type="molecule type" value="Genomic_DNA"/>
</dbReference>
<sequence>MEPQYNGTRHNVGNMIVRMIQEQLCPSCNFKVAPGFKGIQYVTVKDETRDDHIISLLICTGEYMNQIGRLVAPIWKKIETKYPNTRFIVAHDELDRPLGHIQLREPGTSSRGHNGLKHLTSCYGAKFYKLGIGIDRPMSRSHKEVADYVLSKFPPDALTILREVSLPKALQKITNISK</sequence>
<dbReference type="GO" id="GO:0004045">
    <property type="term" value="F:peptidyl-tRNA hydrolase activity"/>
    <property type="evidence" value="ECO:0007669"/>
    <property type="project" value="InterPro"/>
</dbReference>
<dbReference type="NCBIfam" id="TIGR00447">
    <property type="entry name" value="pth"/>
    <property type="match status" value="1"/>
</dbReference>
<reference evidence="5" key="1">
    <citation type="submission" date="2023-07" db="EMBL/GenBank/DDBJ databases">
        <title>A draft genome of Kazachstania heterogenica Y-27499.</title>
        <authorList>
            <person name="Donic C."/>
            <person name="Kralova J.S."/>
            <person name="Fidel L."/>
            <person name="Ben-Dor S."/>
            <person name="Jung S."/>
        </authorList>
    </citation>
    <scope>NUCLEOTIDE SEQUENCE [LARGE SCALE GENOMIC DNA]</scope>
    <source>
        <strain evidence="5">Y27499</strain>
    </source>
</reference>
<evidence type="ECO:0000256" key="3">
    <source>
        <dbReference type="ARBA" id="ARBA00022884"/>
    </source>
</evidence>
<accession>A0AAN7WU27</accession>
<evidence type="ECO:0008006" key="6">
    <source>
        <dbReference type="Google" id="ProtNLM"/>
    </source>
</evidence>
<evidence type="ECO:0000313" key="4">
    <source>
        <dbReference type="EMBL" id="KAK5781903.1"/>
    </source>
</evidence>
<dbReference type="SUPFAM" id="SSF53178">
    <property type="entry name" value="Peptidyl-tRNA hydrolase-like"/>
    <property type="match status" value="1"/>
</dbReference>
<dbReference type="PANTHER" id="PTHR17224:SF1">
    <property type="entry name" value="PEPTIDYL-TRNA HYDROLASE"/>
    <property type="match status" value="1"/>
</dbReference>
<dbReference type="AlphaFoldDB" id="A0AAN7WU27"/>
<keyword evidence="1" id="KW-0820">tRNA-binding</keyword>
<dbReference type="Proteomes" id="UP001306508">
    <property type="component" value="Unassembled WGS sequence"/>
</dbReference>
<evidence type="ECO:0000313" key="5">
    <source>
        <dbReference type="Proteomes" id="UP001306508"/>
    </source>
</evidence>
<keyword evidence="5" id="KW-1185">Reference proteome</keyword>
<evidence type="ECO:0000256" key="2">
    <source>
        <dbReference type="ARBA" id="ARBA00022801"/>
    </source>
</evidence>
<keyword evidence="3" id="KW-0694">RNA-binding</keyword>